<dbReference type="Proteomes" id="UP001347146">
    <property type="component" value="Unassembled WGS sequence"/>
</dbReference>
<keyword evidence="3" id="KW-1185">Reference proteome</keyword>
<reference evidence="2 3" key="1">
    <citation type="submission" date="2024-01" db="EMBL/GenBank/DDBJ databases">
        <title>Draft genome sequence of Gordonia sp. LSe1-13.</title>
        <authorList>
            <person name="Suphannarot A."/>
            <person name="Mingma R."/>
        </authorList>
    </citation>
    <scope>NUCLEOTIDE SEQUENCE [LARGE SCALE GENOMIC DNA]</scope>
    <source>
        <strain evidence="2 3">LSe1-13</strain>
    </source>
</reference>
<protein>
    <recommendedName>
        <fullName evidence="4">Helix-turn-helix domain-containing protein</fullName>
    </recommendedName>
</protein>
<sequence>MTADPVAIARALRAEAQLWTKDERKYLTALADRLAAAEPTPEPTRRVPVSSGSGPGSDIDLSGLDPAAAARTLRAHGLTYPEMSQRLEVSQSTVRRWIHGRPY</sequence>
<dbReference type="RefSeq" id="WP_330436140.1">
    <property type="nucleotide sequence ID" value="NZ_JAZDUF010000009.1"/>
</dbReference>
<proteinExistence type="predicted"/>
<name>A0ABU7MKP7_9ACTN</name>
<dbReference type="EMBL" id="JAZDUF010000009">
    <property type="protein sequence ID" value="MEE3853201.1"/>
    <property type="molecule type" value="Genomic_DNA"/>
</dbReference>
<evidence type="ECO:0000256" key="1">
    <source>
        <dbReference type="SAM" id="MobiDB-lite"/>
    </source>
</evidence>
<feature type="region of interest" description="Disordered" evidence="1">
    <location>
        <begin position="35"/>
        <end position="65"/>
    </location>
</feature>
<evidence type="ECO:0000313" key="3">
    <source>
        <dbReference type="Proteomes" id="UP001347146"/>
    </source>
</evidence>
<comment type="caution">
    <text evidence="2">The sequence shown here is derived from an EMBL/GenBank/DDBJ whole genome shotgun (WGS) entry which is preliminary data.</text>
</comment>
<evidence type="ECO:0000313" key="2">
    <source>
        <dbReference type="EMBL" id="MEE3853201.1"/>
    </source>
</evidence>
<dbReference type="Pfam" id="PF13384">
    <property type="entry name" value="HTH_23"/>
    <property type="match status" value="1"/>
</dbReference>
<evidence type="ECO:0008006" key="4">
    <source>
        <dbReference type="Google" id="ProtNLM"/>
    </source>
</evidence>
<feature type="compositionally biased region" description="Low complexity" evidence="1">
    <location>
        <begin position="47"/>
        <end position="64"/>
    </location>
</feature>
<gene>
    <name evidence="2" type="ORF">VZC37_22885</name>
</gene>
<accession>A0ABU7MKP7</accession>
<organism evidence="2 3">
    <name type="scientific">Gordonia sesuvii</name>
    <dbReference type="NCBI Taxonomy" id="3116777"/>
    <lineage>
        <taxon>Bacteria</taxon>
        <taxon>Bacillati</taxon>
        <taxon>Actinomycetota</taxon>
        <taxon>Actinomycetes</taxon>
        <taxon>Mycobacteriales</taxon>
        <taxon>Gordoniaceae</taxon>
        <taxon>Gordonia</taxon>
    </lineage>
</organism>